<dbReference type="Proteomes" id="UP000008524">
    <property type="component" value="Chromosome 9"/>
</dbReference>
<keyword evidence="1" id="KW-0472">Membrane</keyword>
<sequence>MNSHRGEKIVLDGHSTGNTRVVCLFLLLVLLGTVVICAAAASCNCSRAYTVRREVEKGSVCARCVHVYLC</sequence>
<proteinExistence type="predicted"/>
<reference evidence="2 3" key="1">
    <citation type="journal article" date="2005" name="Science">
        <title>Comparative genomics of trypanosomatid parasitic protozoa.</title>
        <authorList>
            <person name="El-Sayed N.M."/>
            <person name="Myler P.J."/>
            <person name="Blandin G."/>
            <person name="Berriman M."/>
            <person name="Crabtree J."/>
            <person name="Aggarwal G."/>
            <person name="Caler E."/>
            <person name="Renauld H."/>
            <person name="Worthey E.A."/>
            <person name="Hertz-Fowler C."/>
            <person name="Ghedin E."/>
            <person name="Peacock C."/>
            <person name="Bartholomeu D.C."/>
            <person name="Haas B.J."/>
            <person name="Tran A.N."/>
            <person name="Wortman J.R."/>
            <person name="Alsmark U.C."/>
            <person name="Angiuoli S."/>
            <person name="Anupama A."/>
            <person name="Badger J."/>
            <person name="Bringaud F."/>
            <person name="Cadag E."/>
            <person name="Carlton J.M."/>
            <person name="Cerqueira G.C."/>
            <person name="Creasy T."/>
            <person name="Delcher A.L."/>
            <person name="Djikeng A."/>
            <person name="Embley T.M."/>
            <person name="Hauser C."/>
            <person name="Ivens A.C."/>
            <person name="Kummerfeld S.K."/>
            <person name="Pereira-Leal J.B."/>
            <person name="Nilsson D."/>
            <person name="Peterson J."/>
            <person name="Salzberg S.L."/>
            <person name="Shallom J."/>
            <person name="Silva J.C."/>
            <person name="Sundaram J."/>
            <person name="Westenberger S."/>
            <person name="White O."/>
            <person name="Melville S.E."/>
            <person name="Donelson J.E."/>
            <person name="Andersson B."/>
            <person name="Stuart K.D."/>
            <person name="Hall N."/>
        </authorList>
    </citation>
    <scope>NUCLEOTIDE SEQUENCE [LARGE SCALE GENOMIC DNA]</scope>
    <source>
        <strain evidence="2 3">927/4 GUTat10.1</strain>
    </source>
</reference>
<dbReference type="GeneID" id="3659928"/>
<keyword evidence="1" id="KW-1133">Transmembrane helix</keyword>
<dbReference type="PaxDb" id="5691-EAN76601"/>
<evidence type="ECO:0000313" key="3">
    <source>
        <dbReference type="Proteomes" id="UP000008524"/>
    </source>
</evidence>
<organism evidence="2 3">
    <name type="scientific">Trypanosoma brucei brucei (strain 927/4 GUTat10.1)</name>
    <dbReference type="NCBI Taxonomy" id="185431"/>
    <lineage>
        <taxon>Eukaryota</taxon>
        <taxon>Discoba</taxon>
        <taxon>Euglenozoa</taxon>
        <taxon>Kinetoplastea</taxon>
        <taxon>Metakinetoplastina</taxon>
        <taxon>Trypanosomatida</taxon>
        <taxon>Trypanosomatidae</taxon>
        <taxon>Trypanosoma</taxon>
    </lineage>
</organism>
<evidence type="ECO:0000313" key="2">
    <source>
        <dbReference type="EMBL" id="EAN76601.1"/>
    </source>
</evidence>
<gene>
    <name evidence="2" type="ORF">Tb09.160.3870</name>
</gene>
<accession>Q38F19</accession>
<dbReference type="KEGG" id="tbr:Tb09.160.3870"/>
<dbReference type="EMBL" id="CM000207">
    <property type="protein sequence ID" value="EAN76601.1"/>
    <property type="molecule type" value="Genomic_DNA"/>
</dbReference>
<feature type="transmembrane region" description="Helical" evidence="1">
    <location>
        <begin position="21"/>
        <end position="41"/>
    </location>
</feature>
<dbReference type="AlphaFoldDB" id="Q38F19"/>
<name>Q38F19_TRYB2</name>
<dbReference type="InParanoid" id="Q38F19"/>
<protein>
    <submittedName>
        <fullName evidence="2">Uncharacterized protein</fullName>
    </submittedName>
</protein>
<reference evidence="2 3" key="2">
    <citation type="journal article" date="2005" name="Science">
        <title>The genome of the African trypanosome Trypanosoma brucei.</title>
        <authorList>
            <person name="Berriman M."/>
            <person name="Ghedin E."/>
            <person name="Hertz-Fowler C."/>
            <person name="Blandin G."/>
            <person name="Renauld H."/>
            <person name="Bartholomeu D.C."/>
            <person name="Lennard N.J."/>
            <person name="Caler E."/>
            <person name="Hamlin N.E."/>
            <person name="Haas B."/>
            <person name="Bohme U."/>
            <person name="Hannick L."/>
            <person name="Aslett M.A."/>
            <person name="Shallom J."/>
            <person name="Marcello L."/>
            <person name="Hou L."/>
            <person name="Wickstead B."/>
            <person name="Alsmark U.C."/>
            <person name="Arrowsmith C."/>
            <person name="Atkin R.J."/>
            <person name="Barron A.J."/>
            <person name="Bringaud F."/>
            <person name="Brooks K."/>
            <person name="Carrington M."/>
            <person name="Cherevach I."/>
            <person name="Chillingworth T.J."/>
            <person name="Churcher C."/>
            <person name="Clark L.N."/>
            <person name="Corton C.H."/>
            <person name="Cronin A."/>
            <person name="Davies R.M."/>
            <person name="Doggett J."/>
            <person name="Djikeng A."/>
            <person name="Feldblyum T."/>
            <person name="Field M.C."/>
            <person name="Fraser A."/>
            <person name="Goodhead I."/>
            <person name="Hance Z."/>
            <person name="Harper D."/>
            <person name="Harris B.R."/>
            <person name="Hauser H."/>
            <person name="Hostetler J."/>
            <person name="Ivens A."/>
            <person name="Jagels K."/>
            <person name="Johnson D."/>
            <person name="Johnson J."/>
            <person name="Jones K."/>
            <person name="Kerhornou A.X."/>
            <person name="Koo H."/>
            <person name="Larke N."/>
            <person name="Landfear S."/>
            <person name="Larkin C."/>
            <person name="Leech V."/>
            <person name="Line A."/>
            <person name="Lord A."/>
            <person name="Macleod A."/>
            <person name="Mooney P.J."/>
            <person name="Moule S."/>
            <person name="Martin D.M."/>
            <person name="Morgan G.W."/>
            <person name="Mungall K."/>
            <person name="Norbertczak H."/>
            <person name="Ormond D."/>
            <person name="Pai G."/>
            <person name="Peacock C.S."/>
            <person name="Peterson J."/>
            <person name="Quail M.A."/>
            <person name="Rabbinowitsch E."/>
            <person name="Rajandream M.A."/>
            <person name="Reitter C."/>
            <person name="Salzberg S.L."/>
            <person name="Sanders M."/>
            <person name="Schobel S."/>
            <person name="Sharp S."/>
            <person name="Simmonds M."/>
            <person name="Simpson A.J."/>
            <person name="Tallon L."/>
            <person name="Turner C.M."/>
            <person name="Tait A."/>
            <person name="Tivey A.R."/>
            <person name="Van Aken S."/>
            <person name="Walker D."/>
            <person name="Wanless D."/>
            <person name="Wang S."/>
            <person name="White B."/>
            <person name="White O."/>
            <person name="Whitehead S."/>
            <person name="Woodward J."/>
            <person name="Wortman J."/>
            <person name="Adams M.D."/>
            <person name="Embley T.M."/>
            <person name="Gull K."/>
            <person name="Ullu E."/>
            <person name="Barry J.D."/>
            <person name="Fairlamb A.H."/>
            <person name="Opperdoes F."/>
            <person name="Barrell B.G."/>
            <person name="Donelson J.E."/>
            <person name="Hall N."/>
            <person name="Fraser C.M."/>
            <person name="Melville S.E."/>
            <person name="El-Sayed N.M."/>
        </authorList>
    </citation>
    <scope>NUCLEOTIDE SEQUENCE [LARGE SCALE GENOMIC DNA]</scope>
    <source>
        <strain evidence="2 3">927/4 GUTat10.1</strain>
    </source>
</reference>
<evidence type="ECO:0000256" key="1">
    <source>
        <dbReference type="SAM" id="Phobius"/>
    </source>
</evidence>
<keyword evidence="3" id="KW-1185">Reference proteome</keyword>
<keyword evidence="1" id="KW-0812">Transmembrane</keyword>
<dbReference type="RefSeq" id="XP_803842.1">
    <property type="nucleotide sequence ID" value="XM_798749.1"/>
</dbReference>